<dbReference type="Proteomes" id="UP000887013">
    <property type="component" value="Unassembled WGS sequence"/>
</dbReference>
<organism evidence="1 2">
    <name type="scientific">Nephila pilipes</name>
    <name type="common">Giant wood spider</name>
    <name type="synonym">Nephila maculata</name>
    <dbReference type="NCBI Taxonomy" id="299642"/>
    <lineage>
        <taxon>Eukaryota</taxon>
        <taxon>Metazoa</taxon>
        <taxon>Ecdysozoa</taxon>
        <taxon>Arthropoda</taxon>
        <taxon>Chelicerata</taxon>
        <taxon>Arachnida</taxon>
        <taxon>Araneae</taxon>
        <taxon>Araneomorphae</taxon>
        <taxon>Entelegynae</taxon>
        <taxon>Araneoidea</taxon>
        <taxon>Nephilidae</taxon>
        <taxon>Nephila</taxon>
    </lineage>
</organism>
<gene>
    <name evidence="1" type="ORF">NPIL_100741</name>
</gene>
<accession>A0A8X6Q5L2</accession>
<evidence type="ECO:0000313" key="2">
    <source>
        <dbReference type="Proteomes" id="UP000887013"/>
    </source>
</evidence>
<proteinExistence type="predicted"/>
<dbReference type="AlphaFoldDB" id="A0A8X6Q5L2"/>
<reference evidence="1" key="1">
    <citation type="submission" date="2020-08" db="EMBL/GenBank/DDBJ databases">
        <title>Multicomponent nature underlies the extraordinary mechanical properties of spider dragline silk.</title>
        <authorList>
            <person name="Kono N."/>
            <person name="Nakamura H."/>
            <person name="Mori M."/>
            <person name="Yoshida Y."/>
            <person name="Ohtoshi R."/>
            <person name="Malay A.D."/>
            <person name="Moran D.A.P."/>
            <person name="Tomita M."/>
            <person name="Numata K."/>
            <person name="Arakawa K."/>
        </authorList>
    </citation>
    <scope>NUCLEOTIDE SEQUENCE</scope>
</reference>
<comment type="caution">
    <text evidence="1">The sequence shown here is derived from an EMBL/GenBank/DDBJ whole genome shotgun (WGS) entry which is preliminary data.</text>
</comment>
<protein>
    <submittedName>
        <fullName evidence="1">Uncharacterized protein</fullName>
    </submittedName>
</protein>
<evidence type="ECO:0000313" key="1">
    <source>
        <dbReference type="EMBL" id="GFU01294.1"/>
    </source>
</evidence>
<sequence length="162" mass="17596">MFGHRDVASMYGTEAIGEGVSGDSLTRFPRPQGLYRDTVMAGCLVAARDQARNSPNPGAVRMQRTPGVTAPSAFWKGALGEGPAMLVLIGRLSAVVVSHVLCSSWIPASTPSGEMVCRLKHDELPDEPLQPSRPHALNLVREVPLKFGERKAWDVQQLHGEW</sequence>
<name>A0A8X6Q5L2_NEPPI</name>
<keyword evidence="2" id="KW-1185">Reference proteome</keyword>
<dbReference type="EMBL" id="BMAW01027257">
    <property type="protein sequence ID" value="GFU01294.1"/>
    <property type="molecule type" value="Genomic_DNA"/>
</dbReference>